<dbReference type="InterPro" id="IPR036249">
    <property type="entry name" value="Thioredoxin-like_sf"/>
</dbReference>
<comment type="cofactor">
    <cofactor evidence="7">
        <name>[2Fe-2S] cluster</name>
        <dbReference type="ChEBI" id="CHEBI:190135"/>
    </cofactor>
    <text evidence="7">Binds 1 [2Fe-2S] cluster.</text>
</comment>
<dbReference type="InterPro" id="IPR002023">
    <property type="entry name" value="NuoE-like"/>
</dbReference>
<evidence type="ECO:0000256" key="7">
    <source>
        <dbReference type="PIRSR" id="PIRSR000216-1"/>
    </source>
</evidence>
<accession>A0A855X5V1</accession>
<dbReference type="EMBL" id="PQAP01000088">
    <property type="protein sequence ID" value="PWB72344.1"/>
    <property type="molecule type" value="Genomic_DNA"/>
</dbReference>
<feature type="binding site" evidence="7">
    <location>
        <position position="123"/>
    </location>
    <ligand>
        <name>[2Fe-2S] cluster</name>
        <dbReference type="ChEBI" id="CHEBI:190135"/>
    </ligand>
</feature>
<dbReference type="Pfam" id="PF01257">
    <property type="entry name" value="2Fe-2S_thioredx"/>
    <property type="match status" value="1"/>
</dbReference>
<dbReference type="Gene3D" id="3.40.30.10">
    <property type="entry name" value="Glutaredoxin"/>
    <property type="match status" value="1"/>
</dbReference>
<evidence type="ECO:0000256" key="4">
    <source>
        <dbReference type="ARBA" id="ARBA00023004"/>
    </source>
</evidence>
<dbReference type="InterPro" id="IPR041921">
    <property type="entry name" value="NuoE_N"/>
</dbReference>
<feature type="binding site" evidence="7">
    <location>
        <position position="119"/>
    </location>
    <ligand>
        <name>[2Fe-2S] cluster</name>
        <dbReference type="ChEBI" id="CHEBI:190135"/>
    </ligand>
</feature>
<feature type="binding site" evidence="7">
    <location>
        <position position="83"/>
    </location>
    <ligand>
        <name>[2Fe-2S] cluster</name>
        <dbReference type="ChEBI" id="CHEBI:190135"/>
    </ligand>
</feature>
<dbReference type="PANTHER" id="PTHR43342">
    <property type="entry name" value="NADH-QUINONE OXIDOREDUCTASE, E SUBUNIT"/>
    <property type="match status" value="1"/>
</dbReference>
<dbReference type="AlphaFoldDB" id="A0A855X5V1"/>
<dbReference type="GO" id="GO:0046872">
    <property type="term" value="F:metal ion binding"/>
    <property type="evidence" value="ECO:0007669"/>
    <property type="project" value="UniProtKB-KW"/>
</dbReference>
<organism evidence="8 9">
    <name type="scientific">candidate division GN15 bacterium</name>
    <dbReference type="NCBI Taxonomy" id="2072418"/>
    <lineage>
        <taxon>Bacteria</taxon>
        <taxon>candidate division GN15</taxon>
    </lineage>
</organism>
<evidence type="ECO:0000256" key="3">
    <source>
        <dbReference type="ARBA" id="ARBA00022723"/>
    </source>
</evidence>
<dbReference type="InterPro" id="IPR042128">
    <property type="entry name" value="NuoE_dom"/>
</dbReference>
<reference evidence="8 9" key="1">
    <citation type="journal article" date="2018" name="ISME J.">
        <title>A methanotrophic archaeon couples anaerobic oxidation of methane to Fe(III) reduction.</title>
        <authorList>
            <person name="Cai C."/>
            <person name="Leu A.O."/>
            <person name="Xie G.J."/>
            <person name="Guo J."/>
            <person name="Feng Y."/>
            <person name="Zhao J.X."/>
            <person name="Tyson G.W."/>
            <person name="Yuan Z."/>
            <person name="Hu S."/>
        </authorList>
    </citation>
    <scope>NUCLEOTIDE SEQUENCE [LARGE SCALE GENOMIC DNA]</scope>
    <source>
        <strain evidence="8">FeB_12</strain>
    </source>
</reference>
<evidence type="ECO:0000256" key="6">
    <source>
        <dbReference type="ARBA" id="ARBA00034078"/>
    </source>
</evidence>
<keyword evidence="4 7" id="KW-0408">Iron</keyword>
<dbReference type="PANTHER" id="PTHR43342:SF1">
    <property type="entry name" value="BIFURCATING [FEFE] HYDROGENASE GAMMA SUBUNIT"/>
    <property type="match status" value="1"/>
</dbReference>
<feature type="binding site" evidence="7">
    <location>
        <position position="78"/>
    </location>
    <ligand>
        <name>[2Fe-2S] cluster</name>
        <dbReference type="ChEBI" id="CHEBI:190135"/>
    </ligand>
</feature>
<dbReference type="InterPro" id="IPR028431">
    <property type="entry name" value="NADP_DH_HndA-like"/>
</dbReference>
<dbReference type="Gene3D" id="1.10.10.1590">
    <property type="entry name" value="NADH-quinone oxidoreductase subunit E"/>
    <property type="match status" value="1"/>
</dbReference>
<sequence length="152" mass="16737">MKHDFSHLPDIFARHQQRPEALIMILQDIQKEYRYLPCEALQETAKALNVPLSKVFSVATFYNAFSLNPKGKNVVRICVGTACHIRGAALIRDQIENALSIKAGQTTPDMEFSIEVVACVGACAMAPVVIVNEQYHGSVKPSNAKRLVKGGK</sequence>
<keyword evidence="5 7" id="KW-0411">Iron-sulfur</keyword>
<proteinExistence type="inferred from homology"/>
<protein>
    <submittedName>
        <fullName evidence="8">NAD(P)H-dependent oxidoreductase subunit E</fullName>
    </submittedName>
</protein>
<evidence type="ECO:0000313" key="9">
    <source>
        <dbReference type="Proteomes" id="UP000250918"/>
    </source>
</evidence>
<gene>
    <name evidence="8" type="ORF">C3F09_06830</name>
</gene>
<comment type="cofactor">
    <cofactor evidence="6">
        <name>[2Fe-2S] cluster</name>
        <dbReference type="ChEBI" id="CHEBI:190135"/>
    </cofactor>
</comment>
<evidence type="ECO:0000256" key="5">
    <source>
        <dbReference type="ARBA" id="ARBA00023014"/>
    </source>
</evidence>
<dbReference type="GO" id="GO:0051537">
    <property type="term" value="F:2 iron, 2 sulfur cluster binding"/>
    <property type="evidence" value="ECO:0007669"/>
    <property type="project" value="UniProtKB-KW"/>
</dbReference>
<comment type="similarity">
    <text evidence="1">Belongs to the complex I 24 kDa subunit family.</text>
</comment>
<dbReference type="PIRSF" id="PIRSF000216">
    <property type="entry name" value="NADH_DH_24kDa"/>
    <property type="match status" value="1"/>
</dbReference>
<evidence type="ECO:0000256" key="2">
    <source>
        <dbReference type="ARBA" id="ARBA00022714"/>
    </source>
</evidence>
<keyword evidence="3 7" id="KW-0479">Metal-binding</keyword>
<name>A0A855X5V1_9BACT</name>
<comment type="caution">
    <text evidence="8">The sequence shown here is derived from an EMBL/GenBank/DDBJ whole genome shotgun (WGS) entry which is preliminary data.</text>
</comment>
<evidence type="ECO:0000256" key="1">
    <source>
        <dbReference type="ARBA" id="ARBA00010643"/>
    </source>
</evidence>
<dbReference type="Proteomes" id="UP000250918">
    <property type="component" value="Unassembled WGS sequence"/>
</dbReference>
<dbReference type="SUPFAM" id="SSF52833">
    <property type="entry name" value="Thioredoxin-like"/>
    <property type="match status" value="1"/>
</dbReference>
<dbReference type="CDD" id="cd03064">
    <property type="entry name" value="TRX_Fd_NuoE"/>
    <property type="match status" value="1"/>
</dbReference>
<keyword evidence="2 7" id="KW-0001">2Fe-2S</keyword>
<evidence type="ECO:0000313" key="8">
    <source>
        <dbReference type="EMBL" id="PWB72344.1"/>
    </source>
</evidence>
<dbReference type="GO" id="GO:0016491">
    <property type="term" value="F:oxidoreductase activity"/>
    <property type="evidence" value="ECO:0007669"/>
    <property type="project" value="InterPro"/>
</dbReference>